<dbReference type="AlphaFoldDB" id="B0DZ46"/>
<dbReference type="KEGG" id="lbc:LACBIDRAFT_334410"/>
<protein>
    <submittedName>
        <fullName evidence="1">Predicted protein</fullName>
    </submittedName>
</protein>
<evidence type="ECO:0000313" key="1">
    <source>
        <dbReference type="EMBL" id="EDR00127.1"/>
    </source>
</evidence>
<evidence type="ECO:0000313" key="2">
    <source>
        <dbReference type="Proteomes" id="UP000001194"/>
    </source>
</evidence>
<proteinExistence type="predicted"/>
<dbReference type="EMBL" id="DS547153">
    <property type="protein sequence ID" value="EDR00127.1"/>
    <property type="molecule type" value="Genomic_DNA"/>
</dbReference>
<dbReference type="InParanoid" id="B0DZ46"/>
<dbReference type="GeneID" id="6084851"/>
<name>B0DZ46_LACBS</name>
<accession>B0DZ46</accession>
<keyword evidence="2" id="KW-1185">Reference proteome</keyword>
<organism evidence="2">
    <name type="scientific">Laccaria bicolor (strain S238N-H82 / ATCC MYA-4686)</name>
    <name type="common">Bicoloured deceiver</name>
    <name type="synonym">Laccaria laccata var. bicolor</name>
    <dbReference type="NCBI Taxonomy" id="486041"/>
    <lineage>
        <taxon>Eukaryota</taxon>
        <taxon>Fungi</taxon>
        <taxon>Dikarya</taxon>
        <taxon>Basidiomycota</taxon>
        <taxon>Agaricomycotina</taxon>
        <taxon>Agaricomycetes</taxon>
        <taxon>Agaricomycetidae</taxon>
        <taxon>Agaricales</taxon>
        <taxon>Agaricineae</taxon>
        <taxon>Hydnangiaceae</taxon>
        <taxon>Laccaria</taxon>
    </lineage>
</organism>
<gene>
    <name evidence="1" type="ORF">LACBIDRAFT_334410</name>
</gene>
<dbReference type="Proteomes" id="UP000001194">
    <property type="component" value="Unassembled WGS sequence"/>
</dbReference>
<sequence>MSPTAFCLHHLASLDLISVYKLRAEASAGCLRLRRLDLDSELGVESHMITQLDVLELERKLVTFLLLSSLQSLQPCLFGWVTLAQVSVTKTHEEEGAGKSLGQTGWIVVTCSQLLTNEKGEARRRVILT</sequence>
<dbReference type="RefSeq" id="XP_001889184.1">
    <property type="nucleotide sequence ID" value="XM_001889149.1"/>
</dbReference>
<dbReference type="HOGENOM" id="CLU_1949198_0_0_1"/>
<reference evidence="1 2" key="1">
    <citation type="journal article" date="2008" name="Nature">
        <title>The genome of Laccaria bicolor provides insights into mycorrhizal symbiosis.</title>
        <authorList>
            <person name="Martin F."/>
            <person name="Aerts A."/>
            <person name="Ahren D."/>
            <person name="Brun A."/>
            <person name="Danchin E.G.J."/>
            <person name="Duchaussoy F."/>
            <person name="Gibon J."/>
            <person name="Kohler A."/>
            <person name="Lindquist E."/>
            <person name="Pereda V."/>
            <person name="Salamov A."/>
            <person name="Shapiro H.J."/>
            <person name="Wuyts J."/>
            <person name="Blaudez D."/>
            <person name="Buee M."/>
            <person name="Brokstein P."/>
            <person name="Canbaeck B."/>
            <person name="Cohen D."/>
            <person name="Courty P.E."/>
            <person name="Coutinho P.M."/>
            <person name="Delaruelle C."/>
            <person name="Detter J.C."/>
            <person name="Deveau A."/>
            <person name="DiFazio S."/>
            <person name="Duplessis S."/>
            <person name="Fraissinet-Tachet L."/>
            <person name="Lucic E."/>
            <person name="Frey-Klett P."/>
            <person name="Fourrey C."/>
            <person name="Feussner I."/>
            <person name="Gay G."/>
            <person name="Grimwood J."/>
            <person name="Hoegger P.J."/>
            <person name="Jain P."/>
            <person name="Kilaru S."/>
            <person name="Labbe J."/>
            <person name="Lin Y.C."/>
            <person name="Legue V."/>
            <person name="Le Tacon F."/>
            <person name="Marmeisse R."/>
            <person name="Melayah D."/>
            <person name="Montanini B."/>
            <person name="Muratet M."/>
            <person name="Nehls U."/>
            <person name="Niculita-Hirzel H."/>
            <person name="Oudot-Le Secq M.P."/>
            <person name="Peter M."/>
            <person name="Quesneville H."/>
            <person name="Rajashekar B."/>
            <person name="Reich M."/>
            <person name="Rouhier N."/>
            <person name="Schmutz J."/>
            <person name="Yin T."/>
            <person name="Chalot M."/>
            <person name="Henrissat B."/>
            <person name="Kuees U."/>
            <person name="Lucas S."/>
            <person name="Van de Peer Y."/>
            <person name="Podila G.K."/>
            <person name="Polle A."/>
            <person name="Pukkila P.J."/>
            <person name="Richardson P.M."/>
            <person name="Rouze P."/>
            <person name="Sanders I.R."/>
            <person name="Stajich J.E."/>
            <person name="Tunlid A."/>
            <person name="Tuskan G."/>
            <person name="Grigoriev I.V."/>
        </authorList>
    </citation>
    <scope>NUCLEOTIDE SEQUENCE [LARGE SCALE GENOMIC DNA]</scope>
    <source>
        <strain evidence="2">S238N-H82 / ATCC MYA-4686</strain>
    </source>
</reference>